<dbReference type="InterPro" id="IPR013113">
    <property type="entry name" value="SIP_FAD-bd"/>
</dbReference>
<evidence type="ECO:0000313" key="3">
    <source>
        <dbReference type="EMBL" id="MBB5842920.1"/>
    </source>
</evidence>
<dbReference type="AlphaFoldDB" id="A0A841AGH1"/>
<evidence type="ECO:0000259" key="2">
    <source>
        <dbReference type="PROSITE" id="PS51384"/>
    </source>
</evidence>
<dbReference type="PANTHER" id="PTHR30157">
    <property type="entry name" value="FERRIC REDUCTASE, NADPH-DEPENDENT"/>
    <property type="match status" value="1"/>
</dbReference>
<dbReference type="PROSITE" id="PS51384">
    <property type="entry name" value="FAD_FR"/>
    <property type="match status" value="1"/>
</dbReference>
<dbReference type="CDD" id="cd06193">
    <property type="entry name" value="siderophore_interacting"/>
    <property type="match status" value="1"/>
</dbReference>
<dbReference type="RefSeq" id="WP_184234793.1">
    <property type="nucleotide sequence ID" value="NZ_JACHMJ010000001.1"/>
</dbReference>
<evidence type="ECO:0000313" key="4">
    <source>
        <dbReference type="Proteomes" id="UP000536685"/>
    </source>
</evidence>
<accession>A0A841AGH1</accession>
<dbReference type="Pfam" id="PF04954">
    <property type="entry name" value="SIP"/>
    <property type="match status" value="1"/>
</dbReference>
<feature type="region of interest" description="Disordered" evidence="1">
    <location>
        <begin position="1"/>
        <end position="23"/>
    </location>
</feature>
<protein>
    <submittedName>
        <fullName evidence="3">NADPH-dependent ferric siderophore reductase</fullName>
    </submittedName>
</protein>
<dbReference type="InterPro" id="IPR039261">
    <property type="entry name" value="FNR_nucleotide-bd"/>
</dbReference>
<dbReference type="PANTHER" id="PTHR30157:SF0">
    <property type="entry name" value="NADPH-DEPENDENT FERRIC-CHELATE REDUCTASE"/>
    <property type="match status" value="1"/>
</dbReference>
<sequence length="325" mass="34668">MLTSTADETAASDPVSPAARQPRPAYRPFRASVVAVRELSPHFTRVTFTGPDFATFGTAGLDQRINLIFPLPGVGISDCGWDDAETLVDGAWYARWRALPNELRNPLRVYTVRAIRPQSLELDVDFVVHGDGPAARWLAVAAPGDEIVVIGPDAVSPPSTAGIDFHPGDAHSLLLVGDATAAPAIAAILESLPADRVAHAIIEVPEAEDALDLVHSAAATVRWIPRDGGAPGSRLLPAVRAWVADRHDIVDTTLASSAQFVAEPTGPDDLVWDVPEAPTGAGLYAWIAGEAEAITGIRRYLVREVGIDRGQIAFMGYWRNGRTTV</sequence>
<keyword evidence="4" id="KW-1185">Reference proteome</keyword>
<comment type="caution">
    <text evidence="3">The sequence shown here is derived from an EMBL/GenBank/DDBJ whole genome shotgun (WGS) entry which is preliminary data.</text>
</comment>
<dbReference type="EMBL" id="JACHMJ010000001">
    <property type="protein sequence ID" value="MBB5842920.1"/>
    <property type="molecule type" value="Genomic_DNA"/>
</dbReference>
<proteinExistence type="predicted"/>
<dbReference type="GO" id="GO:0016491">
    <property type="term" value="F:oxidoreductase activity"/>
    <property type="evidence" value="ECO:0007669"/>
    <property type="project" value="InterPro"/>
</dbReference>
<dbReference type="InterPro" id="IPR017927">
    <property type="entry name" value="FAD-bd_FR_type"/>
</dbReference>
<dbReference type="Gene3D" id="3.40.50.80">
    <property type="entry name" value="Nucleotide-binding domain of ferredoxin-NADP reductase (FNR) module"/>
    <property type="match status" value="1"/>
</dbReference>
<dbReference type="InterPro" id="IPR017938">
    <property type="entry name" value="Riboflavin_synthase-like_b-brl"/>
</dbReference>
<reference evidence="3 4" key="1">
    <citation type="submission" date="2020-08" db="EMBL/GenBank/DDBJ databases">
        <title>Sequencing the genomes of 1000 actinobacteria strains.</title>
        <authorList>
            <person name="Klenk H.-P."/>
        </authorList>
    </citation>
    <scope>NUCLEOTIDE SEQUENCE [LARGE SCALE GENOMIC DNA]</scope>
    <source>
        <strain evidence="3 4">DSM 105784</strain>
    </source>
</reference>
<dbReference type="InterPro" id="IPR039374">
    <property type="entry name" value="SIP_fam"/>
</dbReference>
<dbReference type="Gene3D" id="2.40.30.10">
    <property type="entry name" value="Translation factors"/>
    <property type="match status" value="1"/>
</dbReference>
<dbReference type="Pfam" id="PF08021">
    <property type="entry name" value="FAD_binding_9"/>
    <property type="match status" value="1"/>
</dbReference>
<gene>
    <name evidence="3" type="ORF">HD599_001243</name>
</gene>
<evidence type="ECO:0000256" key="1">
    <source>
        <dbReference type="SAM" id="MobiDB-lite"/>
    </source>
</evidence>
<dbReference type="Proteomes" id="UP000536685">
    <property type="component" value="Unassembled WGS sequence"/>
</dbReference>
<organism evidence="3 4">
    <name type="scientific">Conyzicola lurida</name>
    <dbReference type="NCBI Taxonomy" id="1172621"/>
    <lineage>
        <taxon>Bacteria</taxon>
        <taxon>Bacillati</taxon>
        <taxon>Actinomycetota</taxon>
        <taxon>Actinomycetes</taxon>
        <taxon>Micrococcales</taxon>
        <taxon>Microbacteriaceae</taxon>
        <taxon>Conyzicola</taxon>
    </lineage>
</organism>
<name>A0A841AGH1_9MICO</name>
<dbReference type="InterPro" id="IPR007037">
    <property type="entry name" value="SIP_rossman_dom"/>
</dbReference>
<dbReference type="SUPFAM" id="SSF63380">
    <property type="entry name" value="Riboflavin synthase domain-like"/>
    <property type="match status" value="1"/>
</dbReference>
<feature type="domain" description="FAD-binding FR-type" evidence="2">
    <location>
        <begin position="26"/>
        <end position="159"/>
    </location>
</feature>